<name>A0A067E2E0_CITSI</name>
<evidence type="ECO:0000313" key="1">
    <source>
        <dbReference type="EMBL" id="KDO45041.1"/>
    </source>
</evidence>
<proteinExistence type="predicted"/>
<dbReference type="Proteomes" id="UP000027120">
    <property type="component" value="Unassembled WGS sequence"/>
</dbReference>
<gene>
    <name evidence="1" type="ORF">CISIN_1g0140002mg</name>
</gene>
<dbReference type="STRING" id="2711.A0A067E2E0"/>
<dbReference type="InterPro" id="IPR023213">
    <property type="entry name" value="CAT-like_dom_sf"/>
</dbReference>
<reference evidence="1 2" key="1">
    <citation type="submission" date="2014-04" db="EMBL/GenBank/DDBJ databases">
        <authorList>
            <consortium name="International Citrus Genome Consortium"/>
            <person name="Gmitter F."/>
            <person name="Chen C."/>
            <person name="Farmerie W."/>
            <person name="Harkins T."/>
            <person name="Desany B."/>
            <person name="Mohiuddin M."/>
            <person name="Kodira C."/>
            <person name="Borodovsky M."/>
            <person name="Lomsadze A."/>
            <person name="Burns P."/>
            <person name="Jenkins J."/>
            <person name="Prochnik S."/>
            <person name="Shu S."/>
            <person name="Chapman J."/>
            <person name="Pitluck S."/>
            <person name="Schmutz J."/>
            <person name="Rokhsar D."/>
        </authorList>
    </citation>
    <scope>NUCLEOTIDE SEQUENCE</scope>
</reference>
<dbReference type="Pfam" id="PF02458">
    <property type="entry name" value="Transferase"/>
    <property type="match status" value="1"/>
</dbReference>
<sequence>MGDQKSRVNVHSVLTQVSSRPSASDETYPLTRLDHAMGHHTIHVIFYYEKSPFGSFDMDPIRVTLSEVLSSYPPVTARLTRDDAGNWAVKCNDAGVRVLRARVGITLDEWLRSADGNEERDLT</sequence>
<dbReference type="AlphaFoldDB" id="A0A067E2E0"/>
<accession>A0A067E2E0</accession>
<dbReference type="EMBL" id="KK785277">
    <property type="protein sequence ID" value="KDO45041.1"/>
    <property type="molecule type" value="Genomic_DNA"/>
</dbReference>
<organism evidence="1 2">
    <name type="scientific">Citrus sinensis</name>
    <name type="common">Sweet orange</name>
    <name type="synonym">Citrus aurantium var. sinensis</name>
    <dbReference type="NCBI Taxonomy" id="2711"/>
    <lineage>
        <taxon>Eukaryota</taxon>
        <taxon>Viridiplantae</taxon>
        <taxon>Streptophyta</taxon>
        <taxon>Embryophyta</taxon>
        <taxon>Tracheophyta</taxon>
        <taxon>Spermatophyta</taxon>
        <taxon>Magnoliopsida</taxon>
        <taxon>eudicotyledons</taxon>
        <taxon>Gunneridae</taxon>
        <taxon>Pentapetalae</taxon>
        <taxon>rosids</taxon>
        <taxon>malvids</taxon>
        <taxon>Sapindales</taxon>
        <taxon>Rutaceae</taxon>
        <taxon>Aurantioideae</taxon>
        <taxon>Citrus</taxon>
    </lineage>
</organism>
<feature type="non-terminal residue" evidence="1">
    <location>
        <position position="123"/>
    </location>
</feature>
<dbReference type="Gene3D" id="3.30.559.10">
    <property type="entry name" value="Chloramphenicol acetyltransferase-like domain"/>
    <property type="match status" value="1"/>
</dbReference>
<protein>
    <submittedName>
        <fullName evidence="1">Uncharacterized protein</fullName>
    </submittedName>
</protein>
<evidence type="ECO:0000313" key="2">
    <source>
        <dbReference type="Proteomes" id="UP000027120"/>
    </source>
</evidence>
<keyword evidence="2" id="KW-1185">Reference proteome</keyword>